<evidence type="ECO:0000313" key="10">
    <source>
        <dbReference type="Proteomes" id="UP000225548"/>
    </source>
</evidence>
<protein>
    <submittedName>
        <fullName evidence="9">Molybdopterin-guanine dinucleotide biosynthesis protein A</fullName>
    </submittedName>
</protein>
<evidence type="ECO:0000256" key="6">
    <source>
        <dbReference type="ARBA" id="ARBA00023134"/>
    </source>
</evidence>
<keyword evidence="7" id="KW-0501">Molybdenum cofactor biosynthesis</keyword>
<dbReference type="Gene3D" id="3.90.550.10">
    <property type="entry name" value="Spore Coat Polysaccharide Biosynthesis Protein SpsA, Chain A"/>
    <property type="match status" value="1"/>
</dbReference>
<dbReference type="Proteomes" id="UP000225548">
    <property type="component" value="Unassembled WGS sequence"/>
</dbReference>
<evidence type="ECO:0000256" key="3">
    <source>
        <dbReference type="ARBA" id="ARBA00022723"/>
    </source>
</evidence>
<evidence type="ECO:0000256" key="4">
    <source>
        <dbReference type="ARBA" id="ARBA00022741"/>
    </source>
</evidence>
<keyword evidence="5" id="KW-0460">Magnesium</keyword>
<keyword evidence="1" id="KW-0963">Cytoplasm</keyword>
<dbReference type="GO" id="GO:0005525">
    <property type="term" value="F:GTP binding"/>
    <property type="evidence" value="ECO:0007669"/>
    <property type="project" value="UniProtKB-KW"/>
</dbReference>
<dbReference type="InterPro" id="IPR025877">
    <property type="entry name" value="MobA-like_NTP_Trfase"/>
</dbReference>
<proteinExistence type="predicted"/>
<dbReference type="PANTHER" id="PTHR19136">
    <property type="entry name" value="MOLYBDENUM COFACTOR GUANYLYLTRANSFERASE"/>
    <property type="match status" value="1"/>
</dbReference>
<keyword evidence="2" id="KW-0808">Transferase</keyword>
<dbReference type="GO" id="GO:0046872">
    <property type="term" value="F:metal ion binding"/>
    <property type="evidence" value="ECO:0007669"/>
    <property type="project" value="UniProtKB-KW"/>
</dbReference>
<sequence>MSRPSTDSTTPAPALPVHDAIVLAGGRARRLGGDKPNVHVGGRRLLDHALEATTGARRVVVVGPEDLLPDADVAPGGRLSVVREDPPFGGPVAGLAAGLARLAEESADAVPVLLLACDVPLVPRLVRQLLSAWSDALLDAARHEVLPADGVFVESAGRAQWLVGVYDPTSLRRSLTTVASTRTIDGASMKQVVGHLALLTTQDPEGLSADVDTWLDVEHVDTRLNR</sequence>
<dbReference type="CDD" id="cd02503">
    <property type="entry name" value="MobA"/>
    <property type="match status" value="1"/>
</dbReference>
<dbReference type="SUPFAM" id="SSF53448">
    <property type="entry name" value="Nucleotide-diphospho-sugar transferases"/>
    <property type="match status" value="1"/>
</dbReference>
<keyword evidence="4" id="KW-0547">Nucleotide-binding</keyword>
<dbReference type="GO" id="GO:0006777">
    <property type="term" value="P:Mo-molybdopterin cofactor biosynthetic process"/>
    <property type="evidence" value="ECO:0007669"/>
    <property type="project" value="UniProtKB-KW"/>
</dbReference>
<dbReference type="PANTHER" id="PTHR19136:SF81">
    <property type="entry name" value="MOLYBDENUM COFACTOR GUANYLYLTRANSFERASE"/>
    <property type="match status" value="1"/>
</dbReference>
<name>A0A2A9E8E8_9MICO</name>
<comment type="caution">
    <text evidence="9">The sequence shown here is derived from an EMBL/GenBank/DDBJ whole genome shotgun (WGS) entry which is preliminary data.</text>
</comment>
<dbReference type="GO" id="GO:0016779">
    <property type="term" value="F:nucleotidyltransferase activity"/>
    <property type="evidence" value="ECO:0007669"/>
    <property type="project" value="TreeGrafter"/>
</dbReference>
<keyword evidence="6" id="KW-0342">GTP-binding</keyword>
<dbReference type="InterPro" id="IPR013482">
    <property type="entry name" value="Molybde_CF_guanTrfase"/>
</dbReference>
<gene>
    <name evidence="9" type="ORF">ATL42_2350</name>
</gene>
<dbReference type="RefSeq" id="WP_245862476.1">
    <property type="nucleotide sequence ID" value="NZ_PDJG01000001.1"/>
</dbReference>
<keyword evidence="10" id="KW-1185">Reference proteome</keyword>
<evidence type="ECO:0000259" key="8">
    <source>
        <dbReference type="Pfam" id="PF12804"/>
    </source>
</evidence>
<evidence type="ECO:0000313" key="9">
    <source>
        <dbReference type="EMBL" id="PFG34440.1"/>
    </source>
</evidence>
<accession>A0A2A9E8E8</accession>
<feature type="domain" description="MobA-like NTP transferase" evidence="8">
    <location>
        <begin position="20"/>
        <end position="180"/>
    </location>
</feature>
<dbReference type="Pfam" id="PF12804">
    <property type="entry name" value="NTP_transf_3"/>
    <property type="match status" value="1"/>
</dbReference>
<evidence type="ECO:0000256" key="1">
    <source>
        <dbReference type="ARBA" id="ARBA00022490"/>
    </source>
</evidence>
<evidence type="ECO:0000256" key="7">
    <source>
        <dbReference type="ARBA" id="ARBA00023150"/>
    </source>
</evidence>
<reference evidence="9 10" key="1">
    <citation type="submission" date="2017-10" db="EMBL/GenBank/DDBJ databases">
        <title>Sequencing the genomes of 1000 actinobacteria strains.</title>
        <authorList>
            <person name="Klenk H.-P."/>
        </authorList>
    </citation>
    <scope>NUCLEOTIDE SEQUENCE [LARGE SCALE GENOMIC DNA]</scope>
    <source>
        <strain evidence="9 10">DSM 18966</strain>
    </source>
</reference>
<dbReference type="AlphaFoldDB" id="A0A2A9E8E8"/>
<evidence type="ECO:0000256" key="2">
    <source>
        <dbReference type="ARBA" id="ARBA00022679"/>
    </source>
</evidence>
<keyword evidence="3" id="KW-0479">Metal-binding</keyword>
<organism evidence="9 10">
    <name type="scientific">Sanguibacter antarcticus</name>
    <dbReference type="NCBI Taxonomy" id="372484"/>
    <lineage>
        <taxon>Bacteria</taxon>
        <taxon>Bacillati</taxon>
        <taxon>Actinomycetota</taxon>
        <taxon>Actinomycetes</taxon>
        <taxon>Micrococcales</taxon>
        <taxon>Sanguibacteraceae</taxon>
        <taxon>Sanguibacter</taxon>
    </lineage>
</organism>
<evidence type="ECO:0000256" key="5">
    <source>
        <dbReference type="ARBA" id="ARBA00022842"/>
    </source>
</evidence>
<dbReference type="InterPro" id="IPR029044">
    <property type="entry name" value="Nucleotide-diphossugar_trans"/>
</dbReference>
<dbReference type="EMBL" id="PDJG01000001">
    <property type="protein sequence ID" value="PFG34440.1"/>
    <property type="molecule type" value="Genomic_DNA"/>
</dbReference>